<accession>A0ABY6JBX8</accession>
<protein>
    <submittedName>
        <fullName evidence="2">Type VI secretion system ImpA family N-terminal domain-containing protein</fullName>
    </submittedName>
</protein>
<reference evidence="2 3" key="1">
    <citation type="submission" date="2021-05" db="EMBL/GenBank/DDBJ databases">
        <title>Isolation, identification, and the growth promoting effects of Pantoea dispersa strain YSD J2 from the aboveground leaves of Cyperus esculentus L.Var. Sativus.</title>
        <authorList>
            <person name="Wang S."/>
            <person name="Tang X.M."/>
            <person name="Huang Y.N."/>
        </authorList>
    </citation>
    <scope>NUCLEOTIDE SEQUENCE [LARGE SCALE GENOMIC DNA]</scope>
    <source>
        <strain evidence="3">YSD YN2</strain>
    </source>
</reference>
<sequence length="353" mass="39324">MNNQNNNLSPYYQTILNSFCGSAPCGESLEYDPAFLLLQSRLQPRMEAEYGDFIEAAEPINWSEVERDCRTLLLKSLDVRLIITLIRCRMRQHGAVELAAGLNMLNMLLQTWPDDLHPQLMDEGDYEPLMRANAFSELNDSEGFIADVRNLPLPTRSGLSVNVREFEKACIGPRDGSALPEAAIAALRQEWQENWCNDIAAFSFAQDELGMLRQLLSTLPDDIAPDFDRLAQILALFSQQSIHSTCDEHLSSAPSVLSMVEPEATSETAAAVIERADTMPVGSAPVPSRSVPVNRDDALARLREVRAWFRAVEPSSPIILLLDFAEKTAGKSFAELIRVIPTDMVSQLENDKE</sequence>
<dbReference type="RefSeq" id="WP_264384771.1">
    <property type="nucleotide sequence ID" value="NZ_CP074352.1"/>
</dbReference>
<dbReference type="EMBL" id="CP074352">
    <property type="protein sequence ID" value="UYU31331.1"/>
    <property type="molecule type" value="Genomic_DNA"/>
</dbReference>
<feature type="domain" description="ImpA N-terminal" evidence="1">
    <location>
        <begin position="21"/>
        <end position="140"/>
    </location>
</feature>
<keyword evidence="3" id="KW-1185">Reference proteome</keyword>
<evidence type="ECO:0000259" key="1">
    <source>
        <dbReference type="Pfam" id="PF06812"/>
    </source>
</evidence>
<dbReference type="InterPro" id="IPR010657">
    <property type="entry name" value="ImpA_N"/>
</dbReference>
<dbReference type="PANTHER" id="PTHR37951">
    <property type="entry name" value="CYTOPLASMIC PROTEIN-RELATED"/>
    <property type="match status" value="1"/>
</dbReference>
<dbReference type="Pfam" id="PF06812">
    <property type="entry name" value="ImpA_N"/>
    <property type="match status" value="1"/>
</dbReference>
<proteinExistence type="predicted"/>
<gene>
    <name evidence="2" type="ORF">KFZ77_16045</name>
</gene>
<evidence type="ECO:0000313" key="3">
    <source>
        <dbReference type="Proteomes" id="UP001156318"/>
    </source>
</evidence>
<organism evidence="2 3">
    <name type="scientific">Siccibacter colletis</name>
    <dbReference type="NCBI Taxonomy" id="1505757"/>
    <lineage>
        <taxon>Bacteria</taxon>
        <taxon>Pseudomonadati</taxon>
        <taxon>Pseudomonadota</taxon>
        <taxon>Gammaproteobacteria</taxon>
        <taxon>Enterobacterales</taxon>
        <taxon>Enterobacteriaceae</taxon>
        <taxon>Siccibacter</taxon>
    </lineage>
</organism>
<evidence type="ECO:0000313" key="2">
    <source>
        <dbReference type="EMBL" id="UYU31331.1"/>
    </source>
</evidence>
<dbReference type="InterPro" id="IPR017740">
    <property type="entry name" value="TssA-like"/>
</dbReference>
<name>A0ABY6JBX8_9ENTR</name>
<dbReference type="Proteomes" id="UP001156318">
    <property type="component" value="Chromosome"/>
</dbReference>
<dbReference type="PANTHER" id="PTHR37951:SF1">
    <property type="entry name" value="TYPE VI SECRETION SYSTEM COMPONENT TSSA1"/>
    <property type="match status" value="1"/>
</dbReference>